<dbReference type="AlphaFoldDB" id="A0A9D2SVN5"/>
<dbReference type="Proteomes" id="UP000823896">
    <property type="component" value="Unassembled WGS sequence"/>
</dbReference>
<sequence length="256" mass="29298">MILSVWGEERRMEEVRRLTRHRHTCVPISQLMALDLSLLDALILPVHGVQGRRGDYMDKAHISLPEGFWECLREDCRIISGMPSAFLDSLPQPKYYYMQDEAYARRNAQLTAQGVLFYVLDHLDQAMNMSSVDIIGKGTCGKAIGSMLSQNGMRIRYVRHEETNTPGEVSFMDWVNGRCADLIIQTAPAALLREEQLRRWAKQTKVIDIASVKTVDERLMKRYEIPYLKAGNIPELFAWKSAGANLYAYVKKVLDE</sequence>
<comment type="caution">
    <text evidence="1">The sequence shown here is derived from an EMBL/GenBank/DDBJ whole genome shotgun (WGS) entry which is preliminary data.</text>
</comment>
<reference evidence="1" key="1">
    <citation type="journal article" date="2021" name="PeerJ">
        <title>Extensive microbial diversity within the chicken gut microbiome revealed by metagenomics and culture.</title>
        <authorList>
            <person name="Gilroy R."/>
            <person name="Ravi A."/>
            <person name="Getino M."/>
            <person name="Pursley I."/>
            <person name="Horton D.L."/>
            <person name="Alikhan N.F."/>
            <person name="Baker D."/>
            <person name="Gharbi K."/>
            <person name="Hall N."/>
            <person name="Watson M."/>
            <person name="Adriaenssens E.M."/>
            <person name="Foster-Nyarko E."/>
            <person name="Jarju S."/>
            <person name="Secka A."/>
            <person name="Antonio M."/>
            <person name="Oren A."/>
            <person name="Chaudhuri R.R."/>
            <person name="La Ragione R."/>
            <person name="Hildebrand F."/>
            <person name="Pallen M.J."/>
        </authorList>
    </citation>
    <scope>NUCLEOTIDE SEQUENCE</scope>
    <source>
        <strain evidence="1">CHK187-11901</strain>
    </source>
</reference>
<name>A0A9D2SVN5_9FIRM</name>
<proteinExistence type="predicted"/>
<evidence type="ECO:0000313" key="2">
    <source>
        <dbReference type="Proteomes" id="UP000823896"/>
    </source>
</evidence>
<dbReference type="EMBL" id="DWWM01000001">
    <property type="protein sequence ID" value="HJC35550.1"/>
    <property type="molecule type" value="Genomic_DNA"/>
</dbReference>
<reference evidence="1" key="2">
    <citation type="submission" date="2021-04" db="EMBL/GenBank/DDBJ databases">
        <authorList>
            <person name="Gilroy R."/>
        </authorList>
    </citation>
    <scope>NUCLEOTIDE SEQUENCE</scope>
    <source>
        <strain evidence="1">CHK187-11901</strain>
    </source>
</reference>
<protein>
    <recommendedName>
        <fullName evidence="3">Dipicolinate synthase subunit A</fullName>
    </recommendedName>
</protein>
<evidence type="ECO:0008006" key="3">
    <source>
        <dbReference type="Google" id="ProtNLM"/>
    </source>
</evidence>
<evidence type="ECO:0000313" key="1">
    <source>
        <dbReference type="EMBL" id="HJC35550.1"/>
    </source>
</evidence>
<dbReference type="Gene3D" id="3.40.50.720">
    <property type="entry name" value="NAD(P)-binding Rossmann-like Domain"/>
    <property type="match status" value="1"/>
</dbReference>
<gene>
    <name evidence="1" type="ORF">H9702_00260</name>
</gene>
<accession>A0A9D2SVN5</accession>
<organism evidence="1 2">
    <name type="scientific">Candidatus Merdibacter merdavium</name>
    <dbReference type="NCBI Taxonomy" id="2838692"/>
    <lineage>
        <taxon>Bacteria</taxon>
        <taxon>Bacillati</taxon>
        <taxon>Bacillota</taxon>
        <taxon>Erysipelotrichia</taxon>
        <taxon>Erysipelotrichales</taxon>
        <taxon>Erysipelotrichaceae</taxon>
        <taxon>Merdibacter</taxon>
    </lineage>
</organism>
<dbReference type="InterPro" id="IPR036291">
    <property type="entry name" value="NAD(P)-bd_dom_sf"/>
</dbReference>
<dbReference type="SUPFAM" id="SSF51735">
    <property type="entry name" value="NAD(P)-binding Rossmann-fold domains"/>
    <property type="match status" value="1"/>
</dbReference>